<proteinExistence type="predicted"/>
<accession>A0A7N2R4R3</accession>
<name>A0A7N2R4R3_QUELO</name>
<dbReference type="Proteomes" id="UP000594261">
    <property type="component" value="Chromosome 5"/>
</dbReference>
<dbReference type="Gramene" id="QL05p034517:mrna">
    <property type="protein sequence ID" value="QL05p034517:mrna"/>
    <property type="gene ID" value="QL05p034517"/>
</dbReference>
<organism evidence="2 3">
    <name type="scientific">Quercus lobata</name>
    <name type="common">Valley oak</name>
    <dbReference type="NCBI Taxonomy" id="97700"/>
    <lineage>
        <taxon>Eukaryota</taxon>
        <taxon>Viridiplantae</taxon>
        <taxon>Streptophyta</taxon>
        <taxon>Embryophyta</taxon>
        <taxon>Tracheophyta</taxon>
        <taxon>Spermatophyta</taxon>
        <taxon>Magnoliopsida</taxon>
        <taxon>eudicotyledons</taxon>
        <taxon>Gunneridae</taxon>
        <taxon>Pentapetalae</taxon>
        <taxon>rosids</taxon>
        <taxon>fabids</taxon>
        <taxon>Fagales</taxon>
        <taxon>Fagaceae</taxon>
        <taxon>Quercus</taxon>
    </lineage>
</organism>
<dbReference type="AlphaFoldDB" id="A0A7N2R4R3"/>
<protein>
    <submittedName>
        <fullName evidence="2">Uncharacterized protein</fullName>
    </submittedName>
</protein>
<dbReference type="InParanoid" id="A0A7N2R4R3"/>
<dbReference type="EMBL" id="LRBV02000005">
    <property type="status" value="NOT_ANNOTATED_CDS"/>
    <property type="molecule type" value="Genomic_DNA"/>
</dbReference>
<evidence type="ECO:0000313" key="2">
    <source>
        <dbReference type="EnsemblPlants" id="QL05p034517:mrna"/>
    </source>
</evidence>
<reference evidence="2" key="2">
    <citation type="submission" date="2021-01" db="UniProtKB">
        <authorList>
            <consortium name="EnsemblPlants"/>
        </authorList>
    </citation>
    <scope>IDENTIFICATION</scope>
</reference>
<dbReference type="EnsemblPlants" id="QL05p034517:mrna">
    <property type="protein sequence ID" value="QL05p034517:mrna"/>
    <property type="gene ID" value="QL05p034517"/>
</dbReference>
<keyword evidence="3" id="KW-1185">Reference proteome</keyword>
<feature type="region of interest" description="Disordered" evidence="1">
    <location>
        <begin position="97"/>
        <end position="155"/>
    </location>
</feature>
<evidence type="ECO:0000313" key="3">
    <source>
        <dbReference type="Proteomes" id="UP000594261"/>
    </source>
</evidence>
<sequence>MVRVLDFIRHPSKRERQLVTKIPSSNRDWKEKFFFVPGSDWACRPDEVAIAEPVDYTWGILPKSEMEAGAAKKNKRVQEVTALAAAAIKEGKLQLSKPGDRRKFGVDTSPKPFGTITHPKETPSHPSMTPSRLASVECPRAPSRGKGPLTPPKPPLLINDATYAVEQVKSIIKEEDIDDCDKYAPTTIEESGLHDLAKVVMRMKTLELWCRDYEDQMVNL</sequence>
<reference evidence="2 3" key="1">
    <citation type="journal article" date="2016" name="G3 (Bethesda)">
        <title>First Draft Assembly and Annotation of the Genome of a California Endemic Oak Quercus lobata Nee (Fagaceae).</title>
        <authorList>
            <person name="Sork V.L."/>
            <person name="Fitz-Gibbon S.T."/>
            <person name="Puiu D."/>
            <person name="Crepeau M."/>
            <person name="Gugger P.F."/>
            <person name="Sherman R."/>
            <person name="Stevens K."/>
            <person name="Langley C.H."/>
            <person name="Pellegrini M."/>
            <person name="Salzberg S.L."/>
        </authorList>
    </citation>
    <scope>NUCLEOTIDE SEQUENCE [LARGE SCALE GENOMIC DNA]</scope>
    <source>
        <strain evidence="2 3">cv. SW786</strain>
    </source>
</reference>
<evidence type="ECO:0000256" key="1">
    <source>
        <dbReference type="SAM" id="MobiDB-lite"/>
    </source>
</evidence>